<dbReference type="InterPro" id="IPR012337">
    <property type="entry name" value="RNaseH-like_sf"/>
</dbReference>
<evidence type="ECO:0000313" key="2">
    <source>
        <dbReference type="EMBL" id="RCN58249.1"/>
    </source>
</evidence>
<organism evidence="2 3">
    <name type="scientific">Acidiferrobacter thiooxydans</name>
    <dbReference type="NCBI Taxonomy" id="163359"/>
    <lineage>
        <taxon>Bacteria</taxon>
        <taxon>Pseudomonadati</taxon>
        <taxon>Pseudomonadota</taxon>
        <taxon>Gammaproteobacteria</taxon>
        <taxon>Acidiferrobacterales</taxon>
        <taxon>Acidiferrobacteraceae</taxon>
        <taxon>Acidiferrobacter</taxon>
    </lineage>
</organism>
<dbReference type="RefSeq" id="WP_114282070.1">
    <property type="nucleotide sequence ID" value="NZ_PSYR01000001.1"/>
</dbReference>
<dbReference type="InterPro" id="IPR014737">
    <property type="entry name" value="Transposase_Tn5-like_C"/>
</dbReference>
<proteinExistence type="predicted"/>
<dbReference type="AlphaFoldDB" id="A0A368HIH0"/>
<evidence type="ECO:0000259" key="1">
    <source>
        <dbReference type="Pfam" id="PF02281"/>
    </source>
</evidence>
<keyword evidence="3" id="KW-1185">Reference proteome</keyword>
<dbReference type="Pfam" id="PF02281">
    <property type="entry name" value="Dimer_Tnp_Tn5"/>
    <property type="match status" value="1"/>
</dbReference>
<dbReference type="InterPro" id="IPR003201">
    <property type="entry name" value="Transposase_Tn5"/>
</dbReference>
<dbReference type="EMBL" id="PSYR01000001">
    <property type="protein sequence ID" value="RCN58249.1"/>
    <property type="molecule type" value="Genomic_DNA"/>
</dbReference>
<dbReference type="Proteomes" id="UP000253250">
    <property type="component" value="Unassembled WGS sequence"/>
</dbReference>
<dbReference type="Gene3D" id="1.10.740.10">
    <property type="entry name" value="Transferase Inhibitor Protein From Tn5, Chain"/>
    <property type="match status" value="1"/>
</dbReference>
<accession>A0A368HIH0</accession>
<comment type="caution">
    <text evidence="2">The sequence shown here is derived from an EMBL/GenBank/DDBJ whole genome shotgun (WGS) entry which is preliminary data.</text>
</comment>
<reference evidence="2 3" key="1">
    <citation type="submission" date="2018-02" db="EMBL/GenBank/DDBJ databases">
        <title>Insights into the biology of acidophilic members of the Acidiferrobacteraceae family derived from comparative genomic analyses.</title>
        <authorList>
            <person name="Issotta F."/>
            <person name="Thyssen C."/>
            <person name="Mena C."/>
            <person name="Moya A."/>
            <person name="Bellenberg S."/>
            <person name="Sproer C."/>
            <person name="Covarrubias P.C."/>
            <person name="Sand W."/>
            <person name="Quatrini R."/>
            <person name="Vera M."/>
        </authorList>
    </citation>
    <scope>NUCLEOTIDE SEQUENCE [LARGE SCALE GENOMIC DNA]</scope>
    <source>
        <strain evidence="3">m-1</strain>
    </source>
</reference>
<protein>
    <recommendedName>
        <fullName evidence="1">Transposase Tn5 dimerisation domain-containing protein</fullName>
    </recommendedName>
</protein>
<dbReference type="SUPFAM" id="SSF53098">
    <property type="entry name" value="Ribonuclease H-like"/>
    <property type="match status" value="1"/>
</dbReference>
<gene>
    <name evidence="2" type="ORF">C4900_00120</name>
</gene>
<feature type="domain" description="Transposase Tn5 dimerisation" evidence="1">
    <location>
        <begin position="2"/>
        <end position="35"/>
    </location>
</feature>
<dbReference type="OrthoDB" id="139608at2"/>
<evidence type="ECO:0000313" key="3">
    <source>
        <dbReference type="Proteomes" id="UP000253250"/>
    </source>
</evidence>
<name>A0A368HIH0_9GAMM</name>
<sequence length="72" mass="7789">MREAIHRVAGLGGFLGRKGDGEPGTQTLWLGLQRLDDIAAMWLVMFYVRHKSPCPAGMILGKDQGRAGGLPL</sequence>